<dbReference type="InterPro" id="IPR011990">
    <property type="entry name" value="TPR-like_helical_dom_sf"/>
</dbReference>
<protein>
    <submittedName>
        <fullName evidence="8">RagB/SusD family nutrient uptake outer membrane protein</fullName>
    </submittedName>
</protein>
<dbReference type="Pfam" id="PF14322">
    <property type="entry name" value="SusD-like_3"/>
    <property type="match status" value="1"/>
</dbReference>
<reference evidence="8" key="1">
    <citation type="submission" date="2024-07" db="EMBL/GenBank/DDBJ databases">
        <title>Complete genome sequence of Prevotella sp. YM-2024 GTC17253.</title>
        <authorList>
            <person name="Hayashi M."/>
            <person name="Muto Y."/>
            <person name="Tanaka K."/>
            <person name="Niwa H."/>
        </authorList>
    </citation>
    <scope>NUCLEOTIDE SEQUENCE</scope>
    <source>
        <strain evidence="8">GTC17253</strain>
    </source>
</reference>
<dbReference type="Pfam" id="PF07980">
    <property type="entry name" value="SusD_RagB"/>
    <property type="match status" value="1"/>
</dbReference>
<feature type="domain" description="RagB/SusD" evidence="6">
    <location>
        <begin position="368"/>
        <end position="518"/>
    </location>
</feature>
<evidence type="ECO:0000259" key="7">
    <source>
        <dbReference type="Pfam" id="PF14322"/>
    </source>
</evidence>
<gene>
    <name evidence="8" type="ORF">GTC17253_16320</name>
</gene>
<dbReference type="InterPro" id="IPR033985">
    <property type="entry name" value="SusD-like_N"/>
</dbReference>
<sequence length="518" mass="56879">MKVSKFIYSAVICLTAVTGLSSCGDEWLDRQPSDGIDAATAITSTASMASARLGLYSALKGRTSDYADYYGANMFVYGDVRGEDVQYDATYGAGRAEFYYKMEFKGGDDFTAKNSVWRSPLIVLGRANRIIEAANGDGITDKTDNVATIAQYKNEAKVIRAMAMFDITRVYGKPYLQDNGASYGAPMDTASLEPAAQVGRATVAECYTQIIKDLTSAIASGALSVKATPGYINVWAAKALLVRVYLTKGDYKNALSVAEDVIKNSPYTLWTTAEYANAWQKDDKAHTNEMLFELSITNSTDWTDREGIAYLLTENTDAKDVAGGYGDLVVTKAFSDVLSSDAKDVRNKILLKATASAEVKAKQFEGRAVYINKYPAPAGSVEVRTNNVPLLRLSEVYLSAAEAAFKSGSKDKATDYLNAIIKNRTTDASKQVTAADITEDRIYMERRKELVGEGQRYFDALRRGEKIVRYTNTSDRGWHSVLNTDAQVIDTWKSKKALPLIPQSEIDANPKMQQNPEY</sequence>
<evidence type="ECO:0000256" key="5">
    <source>
        <dbReference type="ARBA" id="ARBA00023237"/>
    </source>
</evidence>
<comment type="subcellular location">
    <subcellularLocation>
        <location evidence="1">Cell outer membrane</location>
    </subcellularLocation>
</comment>
<evidence type="ECO:0000259" key="6">
    <source>
        <dbReference type="Pfam" id="PF07980"/>
    </source>
</evidence>
<feature type="domain" description="SusD-like N-terminal" evidence="7">
    <location>
        <begin position="113"/>
        <end position="246"/>
    </location>
</feature>
<dbReference type="Gene3D" id="1.25.40.390">
    <property type="match status" value="1"/>
</dbReference>
<keyword evidence="3" id="KW-0732">Signal</keyword>
<dbReference type="GO" id="GO:0009279">
    <property type="term" value="C:cell outer membrane"/>
    <property type="evidence" value="ECO:0007669"/>
    <property type="project" value="UniProtKB-SubCell"/>
</dbReference>
<keyword evidence="4" id="KW-0472">Membrane</keyword>
<dbReference type="CDD" id="cd08977">
    <property type="entry name" value="SusD"/>
    <property type="match status" value="1"/>
</dbReference>
<comment type="similarity">
    <text evidence="2">Belongs to the SusD family.</text>
</comment>
<evidence type="ECO:0000313" key="8">
    <source>
        <dbReference type="EMBL" id="BFO71666.1"/>
    </source>
</evidence>
<organism evidence="8">
    <name type="scientific">Prevotella sp. GTC17253</name>
    <dbReference type="NCBI Taxonomy" id="3236793"/>
    <lineage>
        <taxon>Bacteria</taxon>
        <taxon>Pseudomonadati</taxon>
        <taxon>Bacteroidota</taxon>
        <taxon>Bacteroidia</taxon>
        <taxon>Bacteroidales</taxon>
        <taxon>Prevotellaceae</taxon>
        <taxon>Prevotella</taxon>
    </lineage>
</organism>
<dbReference type="Gene3D" id="1.25.40.900">
    <property type="match status" value="1"/>
</dbReference>
<evidence type="ECO:0000256" key="4">
    <source>
        <dbReference type="ARBA" id="ARBA00023136"/>
    </source>
</evidence>
<dbReference type="PROSITE" id="PS51257">
    <property type="entry name" value="PROKAR_LIPOPROTEIN"/>
    <property type="match status" value="1"/>
</dbReference>
<dbReference type="SUPFAM" id="SSF48452">
    <property type="entry name" value="TPR-like"/>
    <property type="match status" value="1"/>
</dbReference>
<keyword evidence="5" id="KW-0998">Cell outer membrane</keyword>
<evidence type="ECO:0000256" key="1">
    <source>
        <dbReference type="ARBA" id="ARBA00004442"/>
    </source>
</evidence>
<dbReference type="EMBL" id="AP035785">
    <property type="protein sequence ID" value="BFO71666.1"/>
    <property type="molecule type" value="Genomic_DNA"/>
</dbReference>
<dbReference type="AlphaFoldDB" id="A0AB33IVP4"/>
<proteinExistence type="inferred from homology"/>
<name>A0AB33IVP4_9BACT</name>
<evidence type="ECO:0000256" key="3">
    <source>
        <dbReference type="ARBA" id="ARBA00022729"/>
    </source>
</evidence>
<dbReference type="InterPro" id="IPR012944">
    <property type="entry name" value="SusD_RagB_dom"/>
</dbReference>
<dbReference type="Gene3D" id="2.20.20.130">
    <property type="match status" value="1"/>
</dbReference>
<accession>A0AB33IVP4</accession>
<evidence type="ECO:0000256" key="2">
    <source>
        <dbReference type="ARBA" id="ARBA00006275"/>
    </source>
</evidence>